<keyword evidence="7 9" id="KW-0472">Membrane</keyword>
<reference evidence="10 11" key="1">
    <citation type="submission" date="2023-04" db="EMBL/GenBank/DDBJ databases">
        <title>Funneling lignin-derived compounds into biodiesel using alkali-halophilic Citricoccus sp. P2.</title>
        <authorList>
            <person name="Luo C.-B."/>
        </authorList>
    </citation>
    <scope>NUCLEOTIDE SEQUENCE [LARGE SCALE GENOMIC DNA]</scope>
    <source>
        <strain evidence="10 11">P2</strain>
    </source>
</reference>
<accession>A0ABY8H4B7</accession>
<feature type="transmembrane region" description="Helical" evidence="9">
    <location>
        <begin position="448"/>
        <end position="470"/>
    </location>
</feature>
<dbReference type="PANTHER" id="PTHR32024">
    <property type="entry name" value="TRK SYSTEM POTASSIUM UPTAKE PROTEIN TRKG-RELATED"/>
    <property type="match status" value="1"/>
</dbReference>
<feature type="region of interest" description="Disordered" evidence="8">
    <location>
        <begin position="1"/>
        <end position="22"/>
    </location>
</feature>
<evidence type="ECO:0000256" key="9">
    <source>
        <dbReference type="SAM" id="Phobius"/>
    </source>
</evidence>
<keyword evidence="5 9" id="KW-1133">Transmembrane helix</keyword>
<keyword evidence="6" id="KW-0406">Ion transport</keyword>
<dbReference type="EMBL" id="CP121252">
    <property type="protein sequence ID" value="WFP15979.1"/>
    <property type="molecule type" value="Genomic_DNA"/>
</dbReference>
<dbReference type="PANTHER" id="PTHR32024:SF1">
    <property type="entry name" value="KTR SYSTEM POTASSIUM UPTAKE PROTEIN B"/>
    <property type="match status" value="1"/>
</dbReference>
<keyword evidence="3" id="KW-1003">Cell membrane</keyword>
<feature type="transmembrane region" description="Helical" evidence="9">
    <location>
        <begin position="56"/>
        <end position="74"/>
    </location>
</feature>
<evidence type="ECO:0000256" key="5">
    <source>
        <dbReference type="ARBA" id="ARBA00022989"/>
    </source>
</evidence>
<feature type="transmembrane region" description="Helical" evidence="9">
    <location>
        <begin position="86"/>
        <end position="105"/>
    </location>
</feature>
<feature type="transmembrane region" description="Helical" evidence="9">
    <location>
        <begin position="271"/>
        <end position="290"/>
    </location>
</feature>
<dbReference type="RefSeq" id="WP_278157154.1">
    <property type="nucleotide sequence ID" value="NZ_CP121252.1"/>
</dbReference>
<evidence type="ECO:0000313" key="10">
    <source>
        <dbReference type="EMBL" id="WFP15979.1"/>
    </source>
</evidence>
<sequence>MHARTSRPARSSARSGSPSNAQLAASLHHRPVRVARALARSRHSGVLFVAGSPARAALMAFMVIMGFFTALLKLPVAAEEGQSTSFVDAMFTAISAVSVTGLTVVNTAEHWSFAGQAIILVGIQIGGLGILSTGGLLGLAVSRRLGLRSRLVTQEGMTTGRLGEVKQLLLTVVITSLTFEALLALVLVPRFIAATGSFAEGLWQGTFYSVSAFNNAGFTLHPEGFGAYVDDPWIIWAVMIGVMLGSLGFPVVLVLHRCLWHRGKLNLHTKITLEMTAALLLLGAVLLGWFEWDNRDTLGEMSIGERLQFALFASTMTRSGGFSVYDMNDQNPESLLLMDALMFVGGGSGSTAGGIKVTTLAVLLLAIIAEARGAEEVTSHHRTINAATIRVAIAVVMAAATLILVATMVLLAMTHEPLHRVMFETLSAFGTVGLTTGLSEDLPPAGRIVLSLLMFAGRVGTITFAAGLALRQRRTLYRHPEERPIIG</sequence>
<feature type="transmembrane region" description="Helical" evidence="9">
    <location>
        <begin position="117"/>
        <end position="141"/>
    </location>
</feature>
<feature type="compositionally biased region" description="Low complexity" evidence="8">
    <location>
        <begin position="8"/>
        <end position="21"/>
    </location>
</feature>
<organism evidence="10 11">
    <name type="scientific">Citricoccus muralis</name>
    <dbReference type="NCBI Taxonomy" id="169134"/>
    <lineage>
        <taxon>Bacteria</taxon>
        <taxon>Bacillati</taxon>
        <taxon>Actinomycetota</taxon>
        <taxon>Actinomycetes</taxon>
        <taxon>Micrococcales</taxon>
        <taxon>Micrococcaceae</taxon>
        <taxon>Citricoccus</taxon>
    </lineage>
</organism>
<dbReference type="Proteomes" id="UP001219037">
    <property type="component" value="Chromosome"/>
</dbReference>
<evidence type="ECO:0000256" key="8">
    <source>
        <dbReference type="SAM" id="MobiDB-lite"/>
    </source>
</evidence>
<proteinExistence type="predicted"/>
<feature type="transmembrane region" description="Helical" evidence="9">
    <location>
        <begin position="389"/>
        <end position="413"/>
    </location>
</feature>
<evidence type="ECO:0000256" key="4">
    <source>
        <dbReference type="ARBA" id="ARBA00022692"/>
    </source>
</evidence>
<dbReference type="Pfam" id="PF02386">
    <property type="entry name" value="TrkH"/>
    <property type="match status" value="1"/>
</dbReference>
<keyword evidence="4 9" id="KW-0812">Transmembrane</keyword>
<feature type="transmembrane region" description="Helical" evidence="9">
    <location>
        <begin position="168"/>
        <end position="192"/>
    </location>
</feature>
<evidence type="ECO:0000256" key="6">
    <source>
        <dbReference type="ARBA" id="ARBA00023065"/>
    </source>
</evidence>
<comment type="subcellular location">
    <subcellularLocation>
        <location evidence="1">Cell membrane</location>
        <topology evidence="1">Multi-pass membrane protein</topology>
    </subcellularLocation>
</comment>
<feature type="transmembrane region" description="Helical" evidence="9">
    <location>
        <begin position="340"/>
        <end position="368"/>
    </location>
</feature>
<protein>
    <submittedName>
        <fullName evidence="10">Potassium transporter TrkG</fullName>
    </submittedName>
</protein>
<gene>
    <name evidence="10" type="ORF">P8192_11335</name>
</gene>
<name>A0ABY8H4B7_9MICC</name>
<dbReference type="InterPro" id="IPR003445">
    <property type="entry name" value="Cat_transpt"/>
</dbReference>
<keyword evidence="11" id="KW-1185">Reference proteome</keyword>
<evidence type="ECO:0000256" key="3">
    <source>
        <dbReference type="ARBA" id="ARBA00022475"/>
    </source>
</evidence>
<evidence type="ECO:0000256" key="7">
    <source>
        <dbReference type="ARBA" id="ARBA00023136"/>
    </source>
</evidence>
<evidence type="ECO:0000313" key="11">
    <source>
        <dbReference type="Proteomes" id="UP001219037"/>
    </source>
</evidence>
<feature type="transmembrane region" description="Helical" evidence="9">
    <location>
        <begin position="233"/>
        <end position="259"/>
    </location>
</feature>
<evidence type="ECO:0000256" key="2">
    <source>
        <dbReference type="ARBA" id="ARBA00022448"/>
    </source>
</evidence>
<evidence type="ECO:0000256" key="1">
    <source>
        <dbReference type="ARBA" id="ARBA00004651"/>
    </source>
</evidence>
<keyword evidence="2" id="KW-0813">Transport</keyword>